<protein>
    <submittedName>
        <fullName evidence="1">Uncharacterized protein</fullName>
    </submittedName>
</protein>
<evidence type="ECO:0000313" key="1">
    <source>
        <dbReference type="EMBL" id="MFD1042769.1"/>
    </source>
</evidence>
<accession>A0ABW3LZJ2</accession>
<comment type="caution">
    <text evidence="1">The sequence shown here is derived from an EMBL/GenBank/DDBJ whole genome shotgun (WGS) entry which is preliminary data.</text>
</comment>
<evidence type="ECO:0000313" key="2">
    <source>
        <dbReference type="Proteomes" id="UP001597033"/>
    </source>
</evidence>
<dbReference type="RefSeq" id="WP_162377771.1">
    <property type="nucleotide sequence ID" value="NZ_JBHTKN010000006.1"/>
</dbReference>
<dbReference type="Proteomes" id="UP001597033">
    <property type="component" value="Unassembled WGS sequence"/>
</dbReference>
<dbReference type="EMBL" id="JBHTKN010000006">
    <property type="protein sequence ID" value="MFD1042769.1"/>
    <property type="molecule type" value="Genomic_DNA"/>
</dbReference>
<reference evidence="2" key="1">
    <citation type="journal article" date="2019" name="Int. J. Syst. Evol. Microbiol.">
        <title>The Global Catalogue of Microorganisms (GCM) 10K type strain sequencing project: providing services to taxonomists for standard genome sequencing and annotation.</title>
        <authorList>
            <consortium name="The Broad Institute Genomics Platform"/>
            <consortium name="The Broad Institute Genome Sequencing Center for Infectious Disease"/>
            <person name="Wu L."/>
            <person name="Ma J."/>
        </authorList>
    </citation>
    <scope>NUCLEOTIDE SEQUENCE [LARGE SCALE GENOMIC DNA]</scope>
    <source>
        <strain evidence="2">CCUG 55854</strain>
    </source>
</reference>
<organism evidence="1 2">
    <name type="scientific">Pseudoxanthomonas kaohsiungensis</name>
    <dbReference type="NCBI Taxonomy" id="283923"/>
    <lineage>
        <taxon>Bacteria</taxon>
        <taxon>Pseudomonadati</taxon>
        <taxon>Pseudomonadota</taxon>
        <taxon>Gammaproteobacteria</taxon>
        <taxon>Lysobacterales</taxon>
        <taxon>Lysobacteraceae</taxon>
        <taxon>Pseudoxanthomonas</taxon>
    </lineage>
</organism>
<keyword evidence="2" id="KW-1185">Reference proteome</keyword>
<gene>
    <name evidence="1" type="ORF">ACFQ2N_10460</name>
</gene>
<name>A0ABW3LZJ2_9GAMM</name>
<proteinExistence type="predicted"/>
<sequence>MSDVDPEIVAMLDALEARLPGLVQQTFPDELMEVFATEAEAIAEAAGPEHASYVAARLQAMAASLPLAMRSAKPW</sequence>